<protein>
    <submittedName>
        <fullName evidence="1">Uncharacterized protein</fullName>
    </submittedName>
</protein>
<accession>A0ABR6BIV0</accession>
<dbReference type="EMBL" id="JACJID010000003">
    <property type="protein sequence ID" value="MBA8926813.1"/>
    <property type="molecule type" value="Genomic_DNA"/>
</dbReference>
<dbReference type="Proteomes" id="UP000517916">
    <property type="component" value="Unassembled WGS sequence"/>
</dbReference>
<organism evidence="1 2">
    <name type="scientific">Kutzneria viridogrisea</name>
    <dbReference type="NCBI Taxonomy" id="47990"/>
    <lineage>
        <taxon>Bacteria</taxon>
        <taxon>Bacillati</taxon>
        <taxon>Actinomycetota</taxon>
        <taxon>Actinomycetes</taxon>
        <taxon>Pseudonocardiales</taxon>
        <taxon>Pseudonocardiaceae</taxon>
        <taxon>Kutzneria</taxon>
    </lineage>
</organism>
<keyword evidence="2" id="KW-1185">Reference proteome</keyword>
<reference evidence="1 2" key="1">
    <citation type="submission" date="2020-08" db="EMBL/GenBank/DDBJ databases">
        <title>Genomic Encyclopedia of Archaeal and Bacterial Type Strains, Phase II (KMG-II): from individual species to whole genera.</title>
        <authorList>
            <person name="Goeker M."/>
        </authorList>
    </citation>
    <scope>NUCLEOTIDE SEQUENCE [LARGE SCALE GENOMIC DNA]</scope>
    <source>
        <strain evidence="1 2">DSM 43850</strain>
    </source>
</reference>
<sequence>MPCDRANVGKALEARIGLDLAAQPGCLDLLGFLPPSACSAVLEGCGFAIRDLTHLPDTQTTDPVLQA</sequence>
<proteinExistence type="predicted"/>
<evidence type="ECO:0000313" key="2">
    <source>
        <dbReference type="Proteomes" id="UP000517916"/>
    </source>
</evidence>
<name>A0ABR6BIV0_9PSEU</name>
<gene>
    <name evidence="1" type="ORF">BC739_004019</name>
</gene>
<evidence type="ECO:0000313" key="1">
    <source>
        <dbReference type="EMBL" id="MBA8926813.1"/>
    </source>
</evidence>
<comment type="caution">
    <text evidence="1">The sequence shown here is derived from an EMBL/GenBank/DDBJ whole genome shotgun (WGS) entry which is preliminary data.</text>
</comment>